<protein>
    <submittedName>
        <fullName evidence="1">Uncharacterized protein</fullName>
    </submittedName>
</protein>
<reference evidence="1" key="1">
    <citation type="submission" date="2018-06" db="EMBL/GenBank/DDBJ databases">
        <authorList>
            <person name="Zhirakovskaya E."/>
        </authorList>
    </citation>
    <scope>NUCLEOTIDE SEQUENCE</scope>
</reference>
<dbReference type="EMBL" id="UOEU01000719">
    <property type="protein sequence ID" value="VAW38819.1"/>
    <property type="molecule type" value="Genomic_DNA"/>
</dbReference>
<sequence length="117" mass="13965">MIIFLTCLETPTLQKGATWLLKKHCESRGEVEENQTVKTYTLLPKYEHWETKLHILQIMPYFPIPSSAKNEVVLFLRHCLEQSQKFVRAWSYNGFYELAYQYPEYQDEAKQLFEIAL</sequence>
<evidence type="ECO:0000313" key="1">
    <source>
        <dbReference type="EMBL" id="VAW38819.1"/>
    </source>
</evidence>
<name>A0A3B0VPL9_9ZZZZ</name>
<accession>A0A3B0VPL9</accession>
<dbReference type="AlphaFoldDB" id="A0A3B0VPL9"/>
<gene>
    <name evidence="1" type="ORF">MNBD_CHLOROFLEXI01-4687</name>
</gene>
<organism evidence="1">
    <name type="scientific">hydrothermal vent metagenome</name>
    <dbReference type="NCBI Taxonomy" id="652676"/>
    <lineage>
        <taxon>unclassified sequences</taxon>
        <taxon>metagenomes</taxon>
        <taxon>ecological metagenomes</taxon>
    </lineage>
</organism>
<proteinExistence type="predicted"/>
<feature type="non-terminal residue" evidence="1">
    <location>
        <position position="117"/>
    </location>
</feature>